<protein>
    <submittedName>
        <fullName evidence="9">DNA-binding protein rif1</fullName>
    </submittedName>
</protein>
<evidence type="ECO:0000313" key="10">
    <source>
        <dbReference type="Proteomes" id="UP001143981"/>
    </source>
</evidence>
<evidence type="ECO:0000256" key="7">
    <source>
        <dbReference type="SAM" id="MobiDB-lite"/>
    </source>
</evidence>
<dbReference type="SUPFAM" id="SSF48371">
    <property type="entry name" value="ARM repeat"/>
    <property type="match status" value="1"/>
</dbReference>
<feature type="region of interest" description="Disordered" evidence="7">
    <location>
        <begin position="68"/>
        <end position="133"/>
    </location>
</feature>
<feature type="non-terminal residue" evidence="9">
    <location>
        <position position="627"/>
    </location>
</feature>
<evidence type="ECO:0000256" key="3">
    <source>
        <dbReference type="ARBA" id="ARBA00022454"/>
    </source>
</evidence>
<keyword evidence="10" id="KW-1185">Reference proteome</keyword>
<feature type="compositionally biased region" description="Polar residues" evidence="7">
    <location>
        <begin position="97"/>
        <end position="111"/>
    </location>
</feature>
<dbReference type="OrthoDB" id="9976382at2759"/>
<evidence type="ECO:0000256" key="4">
    <source>
        <dbReference type="ARBA" id="ARBA00022895"/>
    </source>
</evidence>
<keyword evidence="6" id="KW-0131">Cell cycle</keyword>
<keyword evidence="3" id="KW-0158">Chromosome</keyword>
<dbReference type="AlphaFoldDB" id="A0A9W7Y8U3"/>
<evidence type="ECO:0000256" key="6">
    <source>
        <dbReference type="ARBA" id="ARBA00023306"/>
    </source>
</evidence>
<proteinExistence type="predicted"/>
<dbReference type="Proteomes" id="UP001143981">
    <property type="component" value="Unassembled WGS sequence"/>
</dbReference>
<comment type="caution">
    <text evidence="9">The sequence shown here is derived from an EMBL/GenBank/DDBJ whole genome shotgun (WGS) entry which is preliminary data.</text>
</comment>
<keyword evidence="9" id="KW-0238">DNA-binding</keyword>
<accession>A0A9W7Y8U3</accession>
<dbReference type="InterPro" id="IPR011989">
    <property type="entry name" value="ARM-like"/>
</dbReference>
<feature type="domain" description="Telomere-associated protein Rif1 N-terminal" evidence="8">
    <location>
        <begin position="183"/>
        <end position="508"/>
    </location>
</feature>
<feature type="compositionally biased region" description="Low complexity" evidence="7">
    <location>
        <begin position="1"/>
        <end position="20"/>
    </location>
</feature>
<dbReference type="GO" id="GO:0003677">
    <property type="term" value="F:DNA binding"/>
    <property type="evidence" value="ECO:0007669"/>
    <property type="project" value="UniProtKB-KW"/>
</dbReference>
<reference evidence="9" key="1">
    <citation type="submission" date="2022-07" db="EMBL/GenBank/DDBJ databases">
        <title>Phylogenomic reconstructions and comparative analyses of Kickxellomycotina fungi.</title>
        <authorList>
            <person name="Reynolds N.K."/>
            <person name="Stajich J.E."/>
            <person name="Barry K."/>
            <person name="Grigoriev I.V."/>
            <person name="Crous P."/>
            <person name="Smith M.E."/>
        </authorList>
    </citation>
    <scope>NUCLEOTIDE SEQUENCE</scope>
    <source>
        <strain evidence="9">BCRC 34381</strain>
    </source>
</reference>
<feature type="region of interest" description="Disordered" evidence="7">
    <location>
        <begin position="1"/>
        <end position="55"/>
    </location>
</feature>
<keyword evidence="5" id="KW-0539">Nucleus</keyword>
<evidence type="ECO:0000313" key="9">
    <source>
        <dbReference type="EMBL" id="KAJ1727260.1"/>
    </source>
</evidence>
<dbReference type="InterPro" id="IPR022031">
    <property type="entry name" value="Rif1_N"/>
</dbReference>
<evidence type="ECO:0000256" key="5">
    <source>
        <dbReference type="ARBA" id="ARBA00023242"/>
    </source>
</evidence>
<dbReference type="PANTHER" id="PTHR22928:SF3">
    <property type="entry name" value="TELOMERE-ASSOCIATED PROTEIN RIF1"/>
    <property type="match status" value="1"/>
</dbReference>
<dbReference type="GO" id="GO:0005634">
    <property type="term" value="C:nucleus"/>
    <property type="evidence" value="ECO:0007669"/>
    <property type="project" value="UniProtKB-SubCell"/>
</dbReference>
<dbReference type="GO" id="GO:0000781">
    <property type="term" value="C:chromosome, telomeric region"/>
    <property type="evidence" value="ECO:0007669"/>
    <property type="project" value="UniProtKB-SubCell"/>
</dbReference>
<dbReference type="PANTHER" id="PTHR22928">
    <property type="entry name" value="TELOMERE-ASSOCIATED PROTEIN RIF1"/>
    <property type="match status" value="1"/>
</dbReference>
<name>A0A9W7Y8U3_9FUNG</name>
<evidence type="ECO:0000256" key="1">
    <source>
        <dbReference type="ARBA" id="ARBA00004123"/>
    </source>
</evidence>
<comment type="subcellular location">
    <subcellularLocation>
        <location evidence="2">Chromosome</location>
        <location evidence="2">Telomere</location>
    </subcellularLocation>
    <subcellularLocation>
        <location evidence="1">Nucleus</location>
    </subcellularLocation>
</comment>
<dbReference type="GO" id="GO:0000723">
    <property type="term" value="P:telomere maintenance"/>
    <property type="evidence" value="ECO:0007669"/>
    <property type="project" value="TreeGrafter"/>
</dbReference>
<evidence type="ECO:0000259" key="8">
    <source>
        <dbReference type="Pfam" id="PF12231"/>
    </source>
</evidence>
<dbReference type="EMBL" id="JANBOI010001163">
    <property type="protein sequence ID" value="KAJ1727260.1"/>
    <property type="molecule type" value="Genomic_DNA"/>
</dbReference>
<dbReference type="Pfam" id="PF12231">
    <property type="entry name" value="Rif1_N"/>
    <property type="match status" value="1"/>
</dbReference>
<sequence>MSTRPAPVKSAKSAKPTKPASEARPLTPVRATKAQEQPPVTTPKGRPLPSAVSSSLRRVHFSPCNEEIPLGVLPQSSPTRAQMRPQSRGILKRRSGGAQTDQQPSSDIDQSGGNGLLDRLLSSPPRAAANGALAPTGDTLQLAHETPNNVLPFDEAFAQAIDGLQLVGSEGRLEDAVAPSHLYNGLCGLLAKYPVQAGAAQDKAMALLDCIQRDVADPESTKQTVLAAVKCLGCALHSESICAGAAVADKLHGPLEVIAELVQHQPVPDKAVCQAAVWCIGMLRASAPAIQGVVPGLLQLCTSVMAQFSTSTTAQFECLSAIEALLRRAPGATRQAFRLWLLPVLGLVATPIAGVRTKACSMIRQNIPWVAADVHGPDMDGPMQDFIATRLSHIITSAARLLGRGDHVLVARIWGMVTVVCARYCRVRLSELLRVIQECFNSTSEDVLVATLMQWRCMIYFLVLENRLHLHRYVQLVLTPIFTILEIPKVGAEVRLACVRCWATLVYALGEDIGTHIEMVSRVAGLVAGDPSLEVREVAARVLAALFNKFVLPEDKTAQFIIPRMIIGTTMLAAGDGKSLSDTHGPFSSEVSYSGDHTAVLCNYVTGLGASSPTVPVVADTAVKFVQ</sequence>
<keyword evidence="4" id="KW-0779">Telomere</keyword>
<dbReference type="Gene3D" id="1.25.10.10">
    <property type="entry name" value="Leucine-rich Repeat Variant"/>
    <property type="match status" value="2"/>
</dbReference>
<organism evidence="9 10">
    <name type="scientific">Coemansia biformis</name>
    <dbReference type="NCBI Taxonomy" id="1286918"/>
    <lineage>
        <taxon>Eukaryota</taxon>
        <taxon>Fungi</taxon>
        <taxon>Fungi incertae sedis</taxon>
        <taxon>Zoopagomycota</taxon>
        <taxon>Kickxellomycotina</taxon>
        <taxon>Kickxellomycetes</taxon>
        <taxon>Kickxellales</taxon>
        <taxon>Kickxellaceae</taxon>
        <taxon>Coemansia</taxon>
    </lineage>
</organism>
<gene>
    <name evidence="9" type="primary">RIF1</name>
    <name evidence="9" type="ORF">LPJ61_004670</name>
</gene>
<evidence type="ECO:0000256" key="2">
    <source>
        <dbReference type="ARBA" id="ARBA00004574"/>
    </source>
</evidence>
<dbReference type="InterPro" id="IPR016024">
    <property type="entry name" value="ARM-type_fold"/>
</dbReference>